<dbReference type="AlphaFoldDB" id="A9JX65"/>
<dbReference type="KEGG" id="pno:SNOG_20068"/>
<dbReference type="Proteomes" id="UP000001055">
    <property type="component" value="Unassembled WGS sequence"/>
</dbReference>
<feature type="region of interest" description="Disordered" evidence="1">
    <location>
        <begin position="22"/>
        <end position="61"/>
    </location>
</feature>
<accession>A9JX65</accession>
<dbReference type="RefSeq" id="XP_001796724.1">
    <property type="nucleotide sequence ID" value="XM_001796672.1"/>
</dbReference>
<evidence type="ECO:0000313" key="3">
    <source>
        <dbReference type="Proteomes" id="UP000001055"/>
    </source>
</evidence>
<dbReference type="InParanoid" id="A9JX65"/>
<feature type="compositionally biased region" description="Low complexity" evidence="1">
    <location>
        <begin position="161"/>
        <end position="173"/>
    </location>
</feature>
<protein>
    <submittedName>
        <fullName evidence="2">Uncharacterized protein</fullName>
    </submittedName>
</protein>
<reference evidence="3" key="1">
    <citation type="journal article" date="2007" name="Plant Cell">
        <title>Dothideomycete-plant interactions illuminated by genome sequencing and EST analysis of the wheat pathogen Stagonospora nodorum.</title>
        <authorList>
            <person name="Hane J.K."/>
            <person name="Lowe R.G."/>
            <person name="Solomon P.S."/>
            <person name="Tan K.C."/>
            <person name="Schoch C.L."/>
            <person name="Spatafora J.W."/>
            <person name="Crous P.W."/>
            <person name="Kodira C."/>
            <person name="Birren B.W."/>
            <person name="Galagan J.E."/>
            <person name="Torriani S.F."/>
            <person name="McDonald B.A."/>
            <person name="Oliver R.P."/>
        </authorList>
    </citation>
    <scope>NUCLEOTIDE SEQUENCE [LARGE SCALE GENOMIC DNA]</scope>
    <source>
        <strain evidence="3">SN15 / ATCC MYA-4574 / FGSC 10173</strain>
    </source>
</reference>
<evidence type="ECO:0000313" key="2">
    <source>
        <dbReference type="EMBL" id="EDP89924.1"/>
    </source>
</evidence>
<proteinExistence type="predicted"/>
<dbReference type="EMBL" id="CH445333">
    <property type="protein sequence ID" value="EDP89924.1"/>
    <property type="molecule type" value="Genomic_DNA"/>
</dbReference>
<sequence>MIAVGGVSLWLGWVGKVLSRSHGRNRERVVRSAHGHASPDSKAKGTHPQSDRTAHPHIEPPSCNYSRCRSAPHIPTNRLRAYFRVPVCAHNCARWRSTPSASPQPRTTRLRASGIIAWHPQRIYDSYQGAKTRYWYGRRLHGSRKRATTSDDAPAHHHMNTSPRRLSLTRTTQ</sequence>
<name>A9JX65_PHANO</name>
<dbReference type="GeneID" id="5973603"/>
<feature type="compositionally biased region" description="Basic and acidic residues" evidence="1">
    <location>
        <begin position="37"/>
        <end position="58"/>
    </location>
</feature>
<feature type="region of interest" description="Disordered" evidence="1">
    <location>
        <begin position="142"/>
        <end position="173"/>
    </location>
</feature>
<gene>
    <name evidence="2" type="ORF">SNOG_20068</name>
</gene>
<organism evidence="2 3">
    <name type="scientific">Phaeosphaeria nodorum (strain SN15 / ATCC MYA-4574 / FGSC 10173)</name>
    <name type="common">Glume blotch fungus</name>
    <name type="synonym">Parastagonospora nodorum</name>
    <dbReference type="NCBI Taxonomy" id="321614"/>
    <lineage>
        <taxon>Eukaryota</taxon>
        <taxon>Fungi</taxon>
        <taxon>Dikarya</taxon>
        <taxon>Ascomycota</taxon>
        <taxon>Pezizomycotina</taxon>
        <taxon>Dothideomycetes</taxon>
        <taxon>Pleosporomycetidae</taxon>
        <taxon>Pleosporales</taxon>
        <taxon>Pleosporineae</taxon>
        <taxon>Phaeosphaeriaceae</taxon>
        <taxon>Parastagonospora</taxon>
    </lineage>
</organism>
<evidence type="ECO:0000256" key="1">
    <source>
        <dbReference type="SAM" id="MobiDB-lite"/>
    </source>
</evidence>